<evidence type="ECO:0000313" key="2">
    <source>
        <dbReference type="Proteomes" id="UP000215145"/>
    </source>
</evidence>
<dbReference type="Proteomes" id="UP000215145">
    <property type="component" value="Unassembled WGS sequence"/>
</dbReference>
<evidence type="ECO:0000313" key="1">
    <source>
        <dbReference type="EMBL" id="OXM16853.1"/>
    </source>
</evidence>
<dbReference type="OrthoDB" id="9814037at2"/>
<dbReference type="EMBL" id="NMUQ01000001">
    <property type="protein sequence ID" value="OXM16853.1"/>
    <property type="molecule type" value="Genomic_DNA"/>
</dbReference>
<sequence>MMVCPEDYAVMNHAEHNGVTMGKCPICGIVVIEDEEGRLTSDEGLYPSSEEGRELKLHDLPYGSSAPSNEADVTASVGQGYQCYGMPQQLPQTAAMQPYGYVPEKYSNNTEDQEQEELAYATAPGYGAKAPSVEGDGAQYRANPYFVF</sequence>
<accession>A0A229P3M8</accession>
<proteinExistence type="predicted"/>
<dbReference type="RefSeq" id="WP_089523934.1">
    <property type="nucleotide sequence ID" value="NZ_NMUQ01000001.1"/>
</dbReference>
<comment type="caution">
    <text evidence="1">The sequence shown here is derived from an EMBL/GenBank/DDBJ whole genome shotgun (WGS) entry which is preliminary data.</text>
</comment>
<reference evidence="1 2" key="1">
    <citation type="submission" date="2017-07" db="EMBL/GenBank/DDBJ databases">
        <title>Paenibacillus herberti R33 genome sequencing and assembly.</title>
        <authorList>
            <person name="Su W."/>
        </authorList>
    </citation>
    <scope>NUCLEOTIDE SEQUENCE [LARGE SCALE GENOMIC DNA]</scope>
    <source>
        <strain evidence="1 2">R33</strain>
    </source>
</reference>
<organism evidence="1 2">
    <name type="scientific">Paenibacillus herberti</name>
    <dbReference type="NCBI Taxonomy" id="1619309"/>
    <lineage>
        <taxon>Bacteria</taxon>
        <taxon>Bacillati</taxon>
        <taxon>Bacillota</taxon>
        <taxon>Bacilli</taxon>
        <taxon>Bacillales</taxon>
        <taxon>Paenibacillaceae</taxon>
        <taxon>Paenibacillus</taxon>
    </lineage>
</organism>
<protein>
    <submittedName>
        <fullName evidence="1">Uncharacterized protein</fullName>
    </submittedName>
</protein>
<name>A0A229P3M8_9BACL</name>
<gene>
    <name evidence="1" type="ORF">CGZ75_09450</name>
</gene>
<dbReference type="AlphaFoldDB" id="A0A229P3M8"/>
<keyword evidence="2" id="KW-1185">Reference proteome</keyword>